<dbReference type="GO" id="GO:0006006">
    <property type="term" value="P:glucose metabolic process"/>
    <property type="evidence" value="ECO:0007669"/>
    <property type="project" value="UniProtKB-KW"/>
</dbReference>
<proteinExistence type="inferred from homology"/>
<dbReference type="SUPFAM" id="SSF50974">
    <property type="entry name" value="Nitrous oxide reductase, N-terminal domain"/>
    <property type="match status" value="1"/>
</dbReference>
<dbReference type="OrthoDB" id="9790815at2"/>
<dbReference type="InterPro" id="IPR015943">
    <property type="entry name" value="WD40/YVTN_repeat-like_dom_sf"/>
</dbReference>
<keyword evidence="2" id="KW-0119">Carbohydrate metabolism</keyword>
<dbReference type="InterPro" id="IPR019405">
    <property type="entry name" value="Lactonase_7-beta_prop"/>
</dbReference>
<evidence type="ECO:0000313" key="3">
    <source>
        <dbReference type="EMBL" id="SMG41267.1"/>
    </source>
</evidence>
<dbReference type="GO" id="GO:0017057">
    <property type="term" value="F:6-phosphogluconolactonase activity"/>
    <property type="evidence" value="ECO:0007669"/>
    <property type="project" value="TreeGrafter"/>
</dbReference>
<dbReference type="AlphaFoldDB" id="A0A1X7KKQ6"/>
<dbReference type="InterPro" id="IPR050282">
    <property type="entry name" value="Cycloisomerase_2"/>
</dbReference>
<evidence type="ECO:0000256" key="2">
    <source>
        <dbReference type="ARBA" id="ARBA00022526"/>
    </source>
</evidence>
<keyword evidence="2" id="KW-0313">Glucose metabolism</keyword>
<dbReference type="Pfam" id="PF10282">
    <property type="entry name" value="Lactonase"/>
    <property type="match status" value="1"/>
</dbReference>
<protein>
    <submittedName>
        <fullName evidence="3">6-phosphogluconolactonase</fullName>
    </submittedName>
</protein>
<organism evidence="3 4">
    <name type="scientific">Arenibacter troitsensis</name>
    <dbReference type="NCBI Taxonomy" id="188872"/>
    <lineage>
        <taxon>Bacteria</taxon>
        <taxon>Pseudomonadati</taxon>
        <taxon>Bacteroidota</taxon>
        <taxon>Flavobacteriia</taxon>
        <taxon>Flavobacteriales</taxon>
        <taxon>Flavobacteriaceae</taxon>
        <taxon>Arenibacter</taxon>
    </lineage>
</organism>
<evidence type="ECO:0000256" key="1">
    <source>
        <dbReference type="ARBA" id="ARBA00005564"/>
    </source>
</evidence>
<dbReference type="Gene3D" id="2.130.10.10">
    <property type="entry name" value="YVTN repeat-like/Quinoprotein amine dehydrogenase"/>
    <property type="match status" value="1"/>
</dbReference>
<dbReference type="InterPro" id="IPR011045">
    <property type="entry name" value="N2O_reductase_N"/>
</dbReference>
<gene>
    <name evidence="3" type="ORF">SAMN03080602_02985</name>
</gene>
<comment type="similarity">
    <text evidence="1">Belongs to the cycloisomerase 2 family.</text>
</comment>
<keyword evidence="4" id="KW-1185">Reference proteome</keyword>
<accession>A0A1X7KKQ6</accession>
<dbReference type="PANTHER" id="PTHR30344">
    <property type="entry name" value="6-PHOSPHOGLUCONOLACTONASE-RELATED"/>
    <property type="match status" value="1"/>
</dbReference>
<dbReference type="Proteomes" id="UP000193420">
    <property type="component" value="Unassembled WGS sequence"/>
</dbReference>
<dbReference type="STRING" id="188872.SAMN03080602_02985"/>
<reference evidence="4" key="1">
    <citation type="submission" date="2017-04" db="EMBL/GenBank/DDBJ databases">
        <authorList>
            <person name="Varghese N."/>
            <person name="Submissions S."/>
        </authorList>
    </citation>
    <scope>NUCLEOTIDE SEQUENCE [LARGE SCALE GENOMIC DNA]</scope>
    <source>
        <strain evidence="4">DSM 19835</strain>
    </source>
</reference>
<dbReference type="EMBL" id="FXAO01000006">
    <property type="protein sequence ID" value="SMG41267.1"/>
    <property type="molecule type" value="Genomic_DNA"/>
</dbReference>
<dbReference type="RefSeq" id="WP_085499739.1">
    <property type="nucleotide sequence ID" value="NZ_FXAO01000006.1"/>
</dbReference>
<dbReference type="PANTHER" id="PTHR30344:SF1">
    <property type="entry name" value="6-PHOSPHOGLUCONOLACTONASE"/>
    <property type="match status" value="1"/>
</dbReference>
<evidence type="ECO:0000313" key="4">
    <source>
        <dbReference type="Proteomes" id="UP000193420"/>
    </source>
</evidence>
<name>A0A1X7KKQ6_9FLAO</name>
<sequence length="353" mass="39296">MEQLFYVGSYSKQGGYFPARTKDGLSLCSLNNNTGVLSKKRGFKDIVNATYLAKYGERILLVASDEYYDPGNVLSFAIQNDESLWPLSSQSTHGAATCHLSVSEVIDKVFVASYIDGKLSVHSIREGMLSPAEYVYQYHGYGPNKERQEKSHAHCAEISPNGKWLYVCDLGSDKIWLHDTKNLTGKFTDVTGIRVPLGYGPRHMVFGKYGSKIYVICELNAHVLTYEQNQETGMLTLMDDQTTLPEDFLGVPSASAIRMHPSNNALYISNRTHNSIAVFSINKSTGLLTFETRFDTNGKEPRDFNFDSTGKWLVCANQESDTLVSFEVDDKSGLPTKNIKSVLECGTPVCVHF</sequence>